<name>A0A834PGM2_VESPE</name>
<evidence type="ECO:0000313" key="2">
    <source>
        <dbReference type="EMBL" id="KAF7439531.1"/>
    </source>
</evidence>
<organism evidence="2 3">
    <name type="scientific">Vespula pensylvanica</name>
    <name type="common">Western yellow jacket</name>
    <name type="synonym">Wasp</name>
    <dbReference type="NCBI Taxonomy" id="30213"/>
    <lineage>
        <taxon>Eukaryota</taxon>
        <taxon>Metazoa</taxon>
        <taxon>Ecdysozoa</taxon>
        <taxon>Arthropoda</taxon>
        <taxon>Hexapoda</taxon>
        <taxon>Insecta</taxon>
        <taxon>Pterygota</taxon>
        <taxon>Neoptera</taxon>
        <taxon>Endopterygota</taxon>
        <taxon>Hymenoptera</taxon>
        <taxon>Apocrita</taxon>
        <taxon>Aculeata</taxon>
        <taxon>Vespoidea</taxon>
        <taxon>Vespidae</taxon>
        <taxon>Vespinae</taxon>
        <taxon>Vespula</taxon>
    </lineage>
</organism>
<proteinExistence type="predicted"/>
<dbReference type="AlphaFoldDB" id="A0A834PGM2"/>
<feature type="region of interest" description="Disordered" evidence="1">
    <location>
        <begin position="58"/>
        <end position="107"/>
    </location>
</feature>
<evidence type="ECO:0000313" key="3">
    <source>
        <dbReference type="Proteomes" id="UP000600918"/>
    </source>
</evidence>
<keyword evidence="3" id="KW-1185">Reference proteome</keyword>
<dbReference type="Proteomes" id="UP000600918">
    <property type="component" value="Unassembled WGS sequence"/>
</dbReference>
<gene>
    <name evidence="2" type="ORF">H0235_001922</name>
</gene>
<evidence type="ECO:0000256" key="1">
    <source>
        <dbReference type="SAM" id="MobiDB-lite"/>
    </source>
</evidence>
<sequence>MVAFGARGGRGGWKCTDEGWEMARAGRDRVHPHPRCLAKGVDTESWRMRWRRWWKMEEEEEKRREERKAEERRGEEKRREESEETGWSREDGHFGMSRETATPPGRP</sequence>
<feature type="compositionally biased region" description="Basic and acidic residues" evidence="1">
    <location>
        <begin position="61"/>
        <end position="93"/>
    </location>
</feature>
<accession>A0A834PGM2</accession>
<protein>
    <submittedName>
        <fullName evidence="2">Uncharacterized protein</fullName>
    </submittedName>
</protein>
<reference evidence="2" key="1">
    <citation type="journal article" date="2020" name="G3 (Bethesda)">
        <title>High-Quality Assemblies for Three Invasive Social Wasps from the &lt;i&gt;Vespula&lt;/i&gt; Genus.</title>
        <authorList>
            <person name="Harrop T.W.R."/>
            <person name="Guhlin J."/>
            <person name="McLaughlin G.M."/>
            <person name="Permina E."/>
            <person name="Stockwell P."/>
            <person name="Gilligan J."/>
            <person name="Le Lec M.F."/>
            <person name="Gruber M.A.M."/>
            <person name="Quinn O."/>
            <person name="Lovegrove M."/>
            <person name="Duncan E.J."/>
            <person name="Remnant E.J."/>
            <person name="Van Eeckhoven J."/>
            <person name="Graham B."/>
            <person name="Knapp R.A."/>
            <person name="Langford K.W."/>
            <person name="Kronenberg Z."/>
            <person name="Press M.O."/>
            <person name="Eacker S.M."/>
            <person name="Wilson-Rankin E.E."/>
            <person name="Purcell J."/>
            <person name="Lester P.J."/>
            <person name="Dearden P.K."/>
        </authorList>
    </citation>
    <scope>NUCLEOTIDE SEQUENCE</scope>
    <source>
        <strain evidence="2">Volc-1</strain>
    </source>
</reference>
<dbReference type="EMBL" id="JACSDY010000001">
    <property type="protein sequence ID" value="KAF7439531.1"/>
    <property type="molecule type" value="Genomic_DNA"/>
</dbReference>
<comment type="caution">
    <text evidence="2">The sequence shown here is derived from an EMBL/GenBank/DDBJ whole genome shotgun (WGS) entry which is preliminary data.</text>
</comment>